<dbReference type="Proteomes" id="UP000041254">
    <property type="component" value="Unassembled WGS sequence"/>
</dbReference>
<protein>
    <submittedName>
        <fullName evidence="2">Uncharacterized protein</fullName>
    </submittedName>
</protein>
<feature type="region of interest" description="Disordered" evidence="1">
    <location>
        <begin position="18"/>
        <end position="53"/>
    </location>
</feature>
<dbReference type="InParanoid" id="A0A0G4FTK3"/>
<organism evidence="2 3">
    <name type="scientific">Vitrella brassicaformis (strain CCMP3155)</name>
    <dbReference type="NCBI Taxonomy" id="1169540"/>
    <lineage>
        <taxon>Eukaryota</taxon>
        <taxon>Sar</taxon>
        <taxon>Alveolata</taxon>
        <taxon>Colpodellida</taxon>
        <taxon>Vitrellaceae</taxon>
        <taxon>Vitrella</taxon>
    </lineage>
</organism>
<gene>
    <name evidence="2" type="ORF">Vbra_16178</name>
</gene>
<reference evidence="2 3" key="1">
    <citation type="submission" date="2014-11" db="EMBL/GenBank/DDBJ databases">
        <authorList>
            <person name="Zhu J."/>
            <person name="Qi W."/>
            <person name="Song R."/>
        </authorList>
    </citation>
    <scope>NUCLEOTIDE SEQUENCE [LARGE SCALE GENOMIC DNA]</scope>
</reference>
<name>A0A0G4FTK3_VITBC</name>
<evidence type="ECO:0000313" key="2">
    <source>
        <dbReference type="EMBL" id="CEM18266.1"/>
    </source>
</evidence>
<sequence>MRVAIHRVIGRLSLKCGDQPGGRDWTPRPPPIQNRLQGRIKSSKGGETYESQSPRRLLASHVDGLFLAHPGDQTQTSTPYVAGRDIISCYRLSS</sequence>
<evidence type="ECO:0000313" key="3">
    <source>
        <dbReference type="Proteomes" id="UP000041254"/>
    </source>
</evidence>
<dbReference type="EMBL" id="CDMY01000499">
    <property type="protein sequence ID" value="CEM18266.1"/>
    <property type="molecule type" value="Genomic_DNA"/>
</dbReference>
<keyword evidence="3" id="KW-1185">Reference proteome</keyword>
<dbReference type="VEuPathDB" id="CryptoDB:Vbra_16178"/>
<accession>A0A0G4FTK3</accession>
<dbReference type="AlphaFoldDB" id="A0A0G4FTK3"/>
<proteinExistence type="predicted"/>
<evidence type="ECO:0000256" key="1">
    <source>
        <dbReference type="SAM" id="MobiDB-lite"/>
    </source>
</evidence>